<evidence type="ECO:0000313" key="3">
    <source>
        <dbReference type="Proteomes" id="UP001079430"/>
    </source>
</evidence>
<feature type="region of interest" description="Disordered" evidence="1">
    <location>
        <begin position="175"/>
        <end position="204"/>
    </location>
</feature>
<accession>A0ABT4KLA9</accession>
<proteinExistence type="predicted"/>
<sequence>MDKSNIKKRIKLHFDGERLTATENGRHAGSWAGVSGKEGLQKPNLQHLGNEGPIPESVYSVGQLQYPPEKGTWDRLWGRMHHGTWPGLEAAWGNSTAWLKHKSGENPVFHYRGKDGFSIHGGAEAGSAGCIDLTDQMDSFADFYRKTGQSADLIVSYPNYDPASDPAIQFILRKQSREQPEMRSPSEENRWEPDPASENRRPFGGLSLRDALRIFE</sequence>
<evidence type="ECO:0000313" key="2">
    <source>
        <dbReference type="EMBL" id="MCZ4092580.1"/>
    </source>
</evidence>
<name>A0ABT4KLA9_9HYPH</name>
<gene>
    <name evidence="2" type="ORF">O3W52_21690</name>
</gene>
<evidence type="ECO:0000256" key="1">
    <source>
        <dbReference type="SAM" id="MobiDB-lite"/>
    </source>
</evidence>
<protein>
    <recommendedName>
        <fullName evidence="4">L,D-transpeptidase-like protein</fullName>
    </recommendedName>
</protein>
<feature type="compositionally biased region" description="Basic and acidic residues" evidence="1">
    <location>
        <begin position="175"/>
        <end position="201"/>
    </location>
</feature>
<dbReference type="Proteomes" id="UP001079430">
    <property type="component" value="Unassembled WGS sequence"/>
</dbReference>
<organism evidence="2 3">
    <name type="scientific">Sinorhizobium psoraleae</name>
    <dbReference type="NCBI Taxonomy" id="520838"/>
    <lineage>
        <taxon>Bacteria</taxon>
        <taxon>Pseudomonadati</taxon>
        <taxon>Pseudomonadota</taxon>
        <taxon>Alphaproteobacteria</taxon>
        <taxon>Hyphomicrobiales</taxon>
        <taxon>Rhizobiaceae</taxon>
        <taxon>Sinorhizobium/Ensifer group</taxon>
        <taxon>Sinorhizobium</taxon>
    </lineage>
</organism>
<dbReference type="EMBL" id="JAPVOI010000004">
    <property type="protein sequence ID" value="MCZ4092580.1"/>
    <property type="molecule type" value="Genomic_DNA"/>
</dbReference>
<evidence type="ECO:0008006" key="4">
    <source>
        <dbReference type="Google" id="ProtNLM"/>
    </source>
</evidence>
<keyword evidence="3" id="KW-1185">Reference proteome</keyword>
<comment type="caution">
    <text evidence="2">The sequence shown here is derived from an EMBL/GenBank/DDBJ whole genome shotgun (WGS) entry which is preliminary data.</text>
</comment>
<reference evidence="2" key="1">
    <citation type="submission" date="2022-10" db="EMBL/GenBank/DDBJ databases">
        <title>Whole genome sequencing of three plant growth promoting bacteria isolated from Vachellia tortilis subsp. raddiana in Morocco.</title>
        <authorList>
            <person name="Hnini M."/>
            <person name="Zouagui R."/>
            <person name="Zouagui H."/>
            <person name="Chemao Elfihri M.-W."/>
            <person name="Ibrahimi A."/>
            <person name="Sbabou L."/>
            <person name="Aurag J."/>
        </authorList>
    </citation>
    <scope>NUCLEOTIDE SEQUENCE</scope>
    <source>
        <strain evidence="2">LMR678</strain>
    </source>
</reference>
<dbReference type="RefSeq" id="WP_269283110.1">
    <property type="nucleotide sequence ID" value="NZ_JAPVOI010000004.1"/>
</dbReference>